<evidence type="ECO:0000313" key="3">
    <source>
        <dbReference type="EMBL" id="BBO92905.1"/>
    </source>
</evidence>
<protein>
    <recommendedName>
        <fullName evidence="2">SPOR domain-containing protein</fullName>
    </recommendedName>
</protein>
<dbReference type="PROSITE" id="PS51724">
    <property type="entry name" value="SPOR"/>
    <property type="match status" value="1"/>
</dbReference>
<feature type="domain" description="SPOR" evidence="2">
    <location>
        <begin position="412"/>
        <end position="491"/>
    </location>
</feature>
<evidence type="ECO:0000256" key="1">
    <source>
        <dbReference type="SAM" id="Phobius"/>
    </source>
</evidence>
<reference evidence="3 4" key="1">
    <citation type="submission" date="2019-11" db="EMBL/GenBank/DDBJ databases">
        <title>Comparative genomics of hydrocarbon-degrading Desulfosarcina strains.</title>
        <authorList>
            <person name="Watanabe M."/>
            <person name="Kojima H."/>
            <person name="Fukui M."/>
        </authorList>
    </citation>
    <scope>NUCLEOTIDE SEQUENCE [LARGE SCALE GENOMIC DNA]</scope>
    <source>
        <strain evidence="4">oXyS1</strain>
    </source>
</reference>
<gene>
    <name evidence="3" type="ORF">DSCOOX_60850</name>
</gene>
<keyword evidence="1" id="KW-1133">Transmembrane helix</keyword>
<dbReference type="GO" id="GO:0042834">
    <property type="term" value="F:peptidoglycan binding"/>
    <property type="evidence" value="ECO:0007669"/>
    <property type="project" value="InterPro"/>
</dbReference>
<evidence type="ECO:0000313" key="4">
    <source>
        <dbReference type="Proteomes" id="UP000422108"/>
    </source>
</evidence>
<keyword evidence="1" id="KW-0812">Transmembrane</keyword>
<keyword evidence="4" id="KW-1185">Reference proteome</keyword>
<dbReference type="InterPro" id="IPR007730">
    <property type="entry name" value="SPOR-like_dom"/>
</dbReference>
<dbReference type="RefSeq" id="WP_155313587.1">
    <property type="nucleotide sequence ID" value="NZ_AP021879.1"/>
</dbReference>
<dbReference type="InterPro" id="IPR036680">
    <property type="entry name" value="SPOR-like_sf"/>
</dbReference>
<dbReference type="SUPFAM" id="SSF110997">
    <property type="entry name" value="Sporulation related repeat"/>
    <property type="match status" value="1"/>
</dbReference>
<sequence>MALFFKHMAVRLWTALFIASLVAMTVLPPFAAAVGPGWMVVPGIVLFVLVFWLTGVIFAAMGRGRLDRLMSEAAIWERAGMDREARQVLVRAEATVDSFFFSPFSRRAPAGRLLAHTARFQLASGAPKSASEAVVSAYLKHFPRDRAAAAKWLEGLLAGRAVTHQTHEIAVRIGAAHPDDIALQRMLAQFYLSERRCDFAALNTYRVVMDTGDPLPDRMINGLADLFLAERRVDTLALQVYLDVHRRGSRDAHLLAGLAACCRMIHPTPLTLPLLEQAEAVFDGVDPAQRREMAIDFLPEMADGGAPRTSRRHRRPFAFLGPVYRAATRSARAGWVGLARLTRWGATTVLRLLRGLRMALFSRRAKWIALGVFAIAVGGLVVNTVMHLGPDIKPVAPVDEPASSPSPAPVVVPVTDPFTLQTAAYLKASDARRFVSQLKEHGLDAYWTRATGGNKTWYQVRVSHFKTKAQARAYGEDLKKRHIIGDYYVANYKRPDGP</sequence>
<dbReference type="AlphaFoldDB" id="A0A5K8AJM1"/>
<feature type="transmembrane region" description="Helical" evidence="1">
    <location>
        <begin position="43"/>
        <end position="61"/>
    </location>
</feature>
<feature type="transmembrane region" description="Helical" evidence="1">
    <location>
        <begin position="367"/>
        <end position="388"/>
    </location>
</feature>
<proteinExistence type="predicted"/>
<dbReference type="Gene3D" id="3.30.70.1070">
    <property type="entry name" value="Sporulation related repeat"/>
    <property type="match status" value="1"/>
</dbReference>
<evidence type="ECO:0000259" key="2">
    <source>
        <dbReference type="PROSITE" id="PS51724"/>
    </source>
</evidence>
<dbReference type="EMBL" id="AP021879">
    <property type="protein sequence ID" value="BBO92905.1"/>
    <property type="molecule type" value="Genomic_DNA"/>
</dbReference>
<dbReference type="Proteomes" id="UP000422108">
    <property type="component" value="Chromosome"/>
</dbReference>
<keyword evidence="1" id="KW-0472">Membrane</keyword>
<organism evidence="3 4">
    <name type="scientific">Desulfosarcina ovata subsp. ovata</name>
    <dbReference type="NCBI Taxonomy" id="2752305"/>
    <lineage>
        <taxon>Bacteria</taxon>
        <taxon>Pseudomonadati</taxon>
        <taxon>Thermodesulfobacteriota</taxon>
        <taxon>Desulfobacteria</taxon>
        <taxon>Desulfobacterales</taxon>
        <taxon>Desulfosarcinaceae</taxon>
        <taxon>Desulfosarcina</taxon>
    </lineage>
</organism>
<name>A0A5K8AJM1_9BACT</name>
<accession>A0A5K8AJM1</accession>
<dbReference type="Pfam" id="PF05036">
    <property type="entry name" value="SPOR"/>
    <property type="match status" value="1"/>
</dbReference>